<organism evidence="2 3">
    <name type="scientific">Albimonas donghaensis</name>
    <dbReference type="NCBI Taxonomy" id="356660"/>
    <lineage>
        <taxon>Bacteria</taxon>
        <taxon>Pseudomonadati</taxon>
        <taxon>Pseudomonadota</taxon>
        <taxon>Alphaproteobacteria</taxon>
        <taxon>Rhodobacterales</taxon>
        <taxon>Paracoccaceae</taxon>
        <taxon>Albimonas</taxon>
    </lineage>
</organism>
<dbReference type="RefSeq" id="WP_092683927.1">
    <property type="nucleotide sequence ID" value="NZ_FNMZ01000007.1"/>
</dbReference>
<feature type="transmembrane region" description="Helical" evidence="1">
    <location>
        <begin position="45"/>
        <end position="64"/>
    </location>
</feature>
<reference evidence="2 3" key="1">
    <citation type="submission" date="2016-10" db="EMBL/GenBank/DDBJ databases">
        <authorList>
            <person name="de Groot N.N."/>
        </authorList>
    </citation>
    <scope>NUCLEOTIDE SEQUENCE [LARGE SCALE GENOMIC DNA]</scope>
    <source>
        <strain evidence="2 3">DSM 17890</strain>
    </source>
</reference>
<keyword evidence="3" id="KW-1185">Reference proteome</keyword>
<dbReference type="EMBL" id="FNMZ01000007">
    <property type="protein sequence ID" value="SDX61755.1"/>
    <property type="molecule type" value="Genomic_DNA"/>
</dbReference>
<dbReference type="STRING" id="356660.SAMN05444336_107112"/>
<dbReference type="Proteomes" id="UP000199118">
    <property type="component" value="Unassembled WGS sequence"/>
</dbReference>
<name>A0A1H3D5U5_9RHOB</name>
<keyword evidence="1" id="KW-0812">Transmembrane</keyword>
<evidence type="ECO:0000313" key="2">
    <source>
        <dbReference type="EMBL" id="SDX61755.1"/>
    </source>
</evidence>
<gene>
    <name evidence="2" type="ORF">SAMN05444336_107112</name>
</gene>
<evidence type="ECO:0000313" key="3">
    <source>
        <dbReference type="Proteomes" id="UP000199118"/>
    </source>
</evidence>
<keyword evidence="1" id="KW-0472">Membrane</keyword>
<sequence length="72" mass="7397">MRLTPELAAFRADVIHAAPADPEAATGAAAILGALGRSMQTQPETWLITVGLALALLALAMPLFSEGRVGRG</sequence>
<proteinExistence type="predicted"/>
<evidence type="ECO:0000256" key="1">
    <source>
        <dbReference type="SAM" id="Phobius"/>
    </source>
</evidence>
<accession>A0A1H3D5U5</accession>
<keyword evidence="1" id="KW-1133">Transmembrane helix</keyword>
<protein>
    <submittedName>
        <fullName evidence="2">Uncharacterized protein</fullName>
    </submittedName>
</protein>
<dbReference type="AlphaFoldDB" id="A0A1H3D5U5"/>